<keyword evidence="3" id="KW-1185">Reference proteome</keyword>
<dbReference type="EMBL" id="FMYU01000003">
    <property type="protein sequence ID" value="SDC19301.1"/>
    <property type="molecule type" value="Genomic_DNA"/>
</dbReference>
<feature type="transmembrane region" description="Helical" evidence="1">
    <location>
        <begin position="30"/>
        <end position="47"/>
    </location>
</feature>
<keyword evidence="1" id="KW-0472">Membrane</keyword>
<accession>A0A1G6JKV9</accession>
<feature type="transmembrane region" description="Helical" evidence="1">
    <location>
        <begin position="7"/>
        <end position="24"/>
    </location>
</feature>
<keyword evidence="1" id="KW-1133">Transmembrane helix</keyword>
<sequence>MTQIKRLEIILVMLYFIFAIIAFFAINFLFVGVLVGSSIALIDWFLLKKMSFRLVKKGRFSFFGYIVRLLVVAFLIIVSYKLLVYSFIGLIIGFSILPISVLVYFILFRKNFNKEA</sequence>
<gene>
    <name evidence="2" type="ORF">SAMN05660835_00423</name>
</gene>
<feature type="transmembrane region" description="Helical" evidence="1">
    <location>
        <begin position="59"/>
        <end position="78"/>
    </location>
</feature>
<name>A0A1G6JKV9_9BACT</name>
<keyword evidence="1" id="KW-0812">Transmembrane</keyword>
<feature type="transmembrane region" description="Helical" evidence="1">
    <location>
        <begin position="84"/>
        <end position="107"/>
    </location>
</feature>
<dbReference type="AlphaFoldDB" id="A0A1G6JKV9"/>
<evidence type="ECO:0008006" key="4">
    <source>
        <dbReference type="Google" id="ProtNLM"/>
    </source>
</evidence>
<evidence type="ECO:0000313" key="3">
    <source>
        <dbReference type="Proteomes" id="UP000199411"/>
    </source>
</evidence>
<reference evidence="3" key="1">
    <citation type="submission" date="2016-10" db="EMBL/GenBank/DDBJ databases">
        <authorList>
            <person name="Varghese N."/>
            <person name="Submissions S."/>
        </authorList>
    </citation>
    <scope>NUCLEOTIDE SEQUENCE [LARGE SCALE GENOMIC DNA]</scope>
    <source>
        <strain evidence="3">DSM 8415</strain>
    </source>
</reference>
<protein>
    <recommendedName>
        <fullName evidence="4">ATP synthase I chain</fullName>
    </recommendedName>
</protein>
<evidence type="ECO:0000256" key="1">
    <source>
        <dbReference type="SAM" id="Phobius"/>
    </source>
</evidence>
<dbReference type="OrthoDB" id="9989114at2"/>
<proteinExistence type="predicted"/>
<dbReference type="RefSeq" id="WP_092127856.1">
    <property type="nucleotide sequence ID" value="NZ_FMYU01000003.1"/>
</dbReference>
<organism evidence="2 3">
    <name type="scientific">Desulfurella multipotens</name>
    <dbReference type="NCBI Taxonomy" id="79269"/>
    <lineage>
        <taxon>Bacteria</taxon>
        <taxon>Pseudomonadati</taxon>
        <taxon>Campylobacterota</taxon>
        <taxon>Desulfurellia</taxon>
        <taxon>Desulfurellales</taxon>
        <taxon>Desulfurellaceae</taxon>
        <taxon>Desulfurella</taxon>
    </lineage>
</organism>
<dbReference type="Proteomes" id="UP000199411">
    <property type="component" value="Unassembled WGS sequence"/>
</dbReference>
<evidence type="ECO:0000313" key="2">
    <source>
        <dbReference type="EMBL" id="SDC19301.1"/>
    </source>
</evidence>